<keyword evidence="6 8" id="KW-0472">Membrane</keyword>
<keyword evidence="3" id="KW-1003">Cell membrane</keyword>
<gene>
    <name evidence="9" type="ORF">EXE57_09890</name>
</gene>
<dbReference type="InterPro" id="IPR000390">
    <property type="entry name" value="Small_drug/metabolite_transptr"/>
</dbReference>
<evidence type="ECO:0000256" key="3">
    <source>
        <dbReference type="ARBA" id="ARBA00022475"/>
    </source>
</evidence>
<evidence type="ECO:0000313" key="10">
    <source>
        <dbReference type="Proteomes" id="UP000294894"/>
    </source>
</evidence>
<feature type="transmembrane region" description="Helical" evidence="8">
    <location>
        <begin position="59"/>
        <end position="80"/>
    </location>
</feature>
<evidence type="ECO:0000256" key="7">
    <source>
        <dbReference type="RuleBase" id="RU003942"/>
    </source>
</evidence>
<dbReference type="OrthoDB" id="21828at2"/>
<dbReference type="Pfam" id="PF00893">
    <property type="entry name" value="Multi_Drug_Res"/>
    <property type="match status" value="1"/>
</dbReference>
<evidence type="ECO:0000256" key="5">
    <source>
        <dbReference type="ARBA" id="ARBA00022989"/>
    </source>
</evidence>
<name>A0A4P7GKJ7_9ACTN</name>
<dbReference type="InterPro" id="IPR045324">
    <property type="entry name" value="Small_multidrug_res"/>
</dbReference>
<dbReference type="Proteomes" id="UP000294894">
    <property type="component" value="Chromosome"/>
</dbReference>
<organism evidence="9 10">
    <name type="scientific">Nocardioides euryhalodurans</name>
    <dbReference type="NCBI Taxonomy" id="2518370"/>
    <lineage>
        <taxon>Bacteria</taxon>
        <taxon>Bacillati</taxon>
        <taxon>Actinomycetota</taxon>
        <taxon>Actinomycetes</taxon>
        <taxon>Propionibacteriales</taxon>
        <taxon>Nocardioidaceae</taxon>
        <taxon>Nocardioides</taxon>
    </lineage>
</organism>
<protein>
    <submittedName>
        <fullName evidence="9">Multidrug efflux SMR transporter</fullName>
    </submittedName>
</protein>
<sequence>MLVAWLLLLAAIVAEVFATASLPRTDQFRDPAWTAAVIGGYALSIWLLTLVIRTLPVSVAYAVWAGLGTAGIAVIGVLFLDERMDIVKAAALLMIIGGVVVLNLHGTH</sequence>
<dbReference type="SUPFAM" id="SSF103481">
    <property type="entry name" value="Multidrug resistance efflux transporter EmrE"/>
    <property type="match status" value="1"/>
</dbReference>
<evidence type="ECO:0000256" key="2">
    <source>
        <dbReference type="ARBA" id="ARBA00022448"/>
    </source>
</evidence>
<comment type="similarity">
    <text evidence="7">Belongs to the drug/metabolite transporter (DMT) superfamily. Small multidrug resistance (SMR) (TC 2.A.7.1) family.</text>
</comment>
<feature type="transmembrane region" description="Helical" evidence="8">
    <location>
        <begin position="86"/>
        <end position="104"/>
    </location>
</feature>
<evidence type="ECO:0000256" key="4">
    <source>
        <dbReference type="ARBA" id="ARBA00022692"/>
    </source>
</evidence>
<reference evidence="9 10" key="1">
    <citation type="submission" date="2019-03" db="EMBL/GenBank/DDBJ databases">
        <title>Three New Species of Nocardioides, Nocardioides euryhalodurans sp. nov., Nocardioides seonyuensis sp. nov. and Nocardioides eburneoflavus sp. nov., Iolated from Soil.</title>
        <authorList>
            <person name="Roh S.G."/>
            <person name="Lee C."/>
            <person name="Kim M.-K."/>
            <person name="Kim S.B."/>
        </authorList>
    </citation>
    <scope>NUCLEOTIDE SEQUENCE [LARGE SCALE GENOMIC DNA]</scope>
    <source>
        <strain evidence="9 10">MMS17-SY117</strain>
    </source>
</reference>
<accession>A0A4P7GKJ7</accession>
<evidence type="ECO:0000256" key="6">
    <source>
        <dbReference type="ARBA" id="ARBA00023136"/>
    </source>
</evidence>
<dbReference type="PANTHER" id="PTHR30561">
    <property type="entry name" value="SMR FAMILY PROTON-DEPENDENT DRUG EFFLUX TRANSPORTER SUGE"/>
    <property type="match status" value="1"/>
</dbReference>
<keyword evidence="10" id="KW-1185">Reference proteome</keyword>
<dbReference type="AlphaFoldDB" id="A0A4P7GKJ7"/>
<evidence type="ECO:0000256" key="8">
    <source>
        <dbReference type="SAM" id="Phobius"/>
    </source>
</evidence>
<dbReference type="PANTHER" id="PTHR30561:SF1">
    <property type="entry name" value="MULTIDRUG TRANSPORTER EMRE"/>
    <property type="match status" value="1"/>
</dbReference>
<keyword evidence="5 8" id="KW-1133">Transmembrane helix</keyword>
<proteinExistence type="inferred from homology"/>
<evidence type="ECO:0000313" key="9">
    <source>
        <dbReference type="EMBL" id="QBR92555.1"/>
    </source>
</evidence>
<comment type="subcellular location">
    <subcellularLocation>
        <location evidence="1 7">Cell membrane</location>
        <topology evidence="1 7">Multi-pass membrane protein</topology>
    </subcellularLocation>
</comment>
<keyword evidence="4 7" id="KW-0812">Transmembrane</keyword>
<dbReference type="KEGG" id="noy:EXE57_09890"/>
<dbReference type="FunFam" id="1.10.3730.20:FF:000001">
    <property type="entry name" value="Quaternary ammonium compound resistance transporter SugE"/>
    <property type="match status" value="1"/>
</dbReference>
<evidence type="ECO:0000256" key="1">
    <source>
        <dbReference type="ARBA" id="ARBA00004651"/>
    </source>
</evidence>
<keyword evidence="2" id="KW-0813">Transport</keyword>
<dbReference type="EMBL" id="CP038267">
    <property type="protein sequence ID" value="QBR92555.1"/>
    <property type="molecule type" value="Genomic_DNA"/>
</dbReference>
<dbReference type="GO" id="GO:0022857">
    <property type="term" value="F:transmembrane transporter activity"/>
    <property type="evidence" value="ECO:0007669"/>
    <property type="project" value="InterPro"/>
</dbReference>
<dbReference type="RefSeq" id="WP_135077048.1">
    <property type="nucleotide sequence ID" value="NZ_CP038267.1"/>
</dbReference>
<feature type="transmembrane region" description="Helical" evidence="8">
    <location>
        <begin position="34"/>
        <end position="52"/>
    </location>
</feature>
<dbReference type="Gene3D" id="1.10.3730.20">
    <property type="match status" value="1"/>
</dbReference>
<dbReference type="GO" id="GO:0005886">
    <property type="term" value="C:plasma membrane"/>
    <property type="evidence" value="ECO:0007669"/>
    <property type="project" value="UniProtKB-SubCell"/>
</dbReference>
<dbReference type="InterPro" id="IPR037185">
    <property type="entry name" value="EmrE-like"/>
</dbReference>